<dbReference type="EMBL" id="PJMY01000003">
    <property type="protein sequence ID" value="PKV96776.1"/>
    <property type="molecule type" value="Genomic_DNA"/>
</dbReference>
<feature type="domain" description="DUF6292" evidence="1">
    <location>
        <begin position="23"/>
        <end position="109"/>
    </location>
</feature>
<accession>A0A2N3WSD8</accession>
<dbReference type="Proteomes" id="UP000233750">
    <property type="component" value="Unassembled WGS sequence"/>
</dbReference>
<dbReference type="InterPro" id="IPR046259">
    <property type="entry name" value="DUF6292"/>
</dbReference>
<organism evidence="2 3">
    <name type="scientific">Amycolatopsis echigonensis</name>
    <dbReference type="NCBI Taxonomy" id="2576905"/>
    <lineage>
        <taxon>Bacteria</taxon>
        <taxon>Bacillati</taxon>
        <taxon>Actinomycetota</taxon>
        <taxon>Actinomycetes</taxon>
        <taxon>Pseudonocardiales</taxon>
        <taxon>Pseudonocardiaceae</taxon>
        <taxon>Amycolatopsis</taxon>
    </lineage>
</organism>
<dbReference type="RefSeq" id="WP_416332856.1">
    <property type="nucleotide sequence ID" value="NZ_PJMY01000003.1"/>
</dbReference>
<reference evidence="2 3" key="1">
    <citation type="submission" date="2017-12" db="EMBL/GenBank/DDBJ databases">
        <title>Sequencing the genomes of 1000 Actinobacteria strains.</title>
        <authorList>
            <person name="Klenk H.-P."/>
        </authorList>
    </citation>
    <scope>NUCLEOTIDE SEQUENCE [LARGE SCALE GENOMIC DNA]</scope>
    <source>
        <strain evidence="2 3">DSM 45165</strain>
    </source>
</reference>
<protein>
    <recommendedName>
        <fullName evidence="1">DUF6292 domain-containing protein</fullName>
    </recommendedName>
</protein>
<sequence>MSLPLHTAQTRPSHPAVVRLWNYLADVTGALGIGLESCTVDHDTPVSAYVALDGHLPAYPGRDVALLWDEIHGWAAAVETHSGEDLIVIRYLGGPSIAPPASRVAEFAAAVRDDDHRIGCLAPPELRTLGTPADLDAILREAV</sequence>
<dbReference type="Pfam" id="PF19809">
    <property type="entry name" value="DUF6292"/>
    <property type="match status" value="1"/>
</dbReference>
<comment type="caution">
    <text evidence="2">The sequence shown here is derived from an EMBL/GenBank/DDBJ whole genome shotgun (WGS) entry which is preliminary data.</text>
</comment>
<keyword evidence="3" id="KW-1185">Reference proteome</keyword>
<name>A0A2N3WSD8_9PSEU</name>
<gene>
    <name evidence="2" type="ORF">ATK30_7738</name>
</gene>
<evidence type="ECO:0000313" key="3">
    <source>
        <dbReference type="Proteomes" id="UP000233750"/>
    </source>
</evidence>
<proteinExistence type="predicted"/>
<dbReference type="AlphaFoldDB" id="A0A2N3WSD8"/>
<evidence type="ECO:0000259" key="1">
    <source>
        <dbReference type="Pfam" id="PF19809"/>
    </source>
</evidence>
<evidence type="ECO:0000313" key="2">
    <source>
        <dbReference type="EMBL" id="PKV96776.1"/>
    </source>
</evidence>